<keyword evidence="9" id="KW-1185">Reference proteome</keyword>
<sequence>MSATHGHAGQSHCLRLDNEARANARRRLLSVRGHVEGILRMLDDDGVYCVDVLKQVKAVEGALDKVGDLVLRSHLRDHVVTAHERGDTDEIVEELMEVLKYR</sequence>
<name>V4R4U8_9HYPH</name>
<evidence type="ECO:0000256" key="4">
    <source>
        <dbReference type="ARBA" id="ARBA00022490"/>
    </source>
</evidence>
<evidence type="ECO:0000256" key="1">
    <source>
        <dbReference type="ARBA" id="ARBA00004496"/>
    </source>
</evidence>
<protein>
    <recommendedName>
        <fullName evidence="6">Copper-sensing transcriptional repressor CsoR</fullName>
    </recommendedName>
    <alternativeName>
        <fullName evidence="7">Copper-sensitive operon repressor</fullName>
    </alternativeName>
</protein>
<dbReference type="RefSeq" id="WP_023430544.1">
    <property type="nucleotide sequence ID" value="NZ_AWXZ01000012.1"/>
</dbReference>
<dbReference type="GO" id="GO:0046872">
    <property type="term" value="F:metal ion binding"/>
    <property type="evidence" value="ECO:0007669"/>
    <property type="project" value="UniProtKB-KW"/>
</dbReference>
<dbReference type="Proteomes" id="UP000017819">
    <property type="component" value="Unassembled WGS sequence"/>
</dbReference>
<reference evidence="8 9" key="1">
    <citation type="journal article" date="2014" name="Genome Announc.">
        <title>Draft Genome Sequence of Lutibaculum baratangense Strain AMV1T, Isolated from a Mud Volcano in Andamans, India.</title>
        <authorList>
            <person name="Singh A."/>
            <person name="Sreenivas A."/>
            <person name="Sathyanarayana Reddy G."/>
            <person name="Pinnaka A.K."/>
            <person name="Shivaji S."/>
        </authorList>
    </citation>
    <scope>NUCLEOTIDE SEQUENCE [LARGE SCALE GENOMIC DNA]</scope>
    <source>
        <strain evidence="8 9">AMV1</strain>
    </source>
</reference>
<evidence type="ECO:0000256" key="5">
    <source>
        <dbReference type="ARBA" id="ARBA00022723"/>
    </source>
</evidence>
<dbReference type="eggNOG" id="COG1937">
    <property type="taxonomic scope" value="Bacteria"/>
</dbReference>
<organism evidence="8 9">
    <name type="scientific">Lutibaculum baratangense AMV1</name>
    <dbReference type="NCBI Taxonomy" id="631454"/>
    <lineage>
        <taxon>Bacteria</taxon>
        <taxon>Pseudomonadati</taxon>
        <taxon>Pseudomonadota</taxon>
        <taxon>Alphaproteobacteria</taxon>
        <taxon>Hyphomicrobiales</taxon>
        <taxon>Tepidamorphaceae</taxon>
        <taxon>Lutibaculum</taxon>
    </lineage>
</organism>
<evidence type="ECO:0000256" key="6">
    <source>
        <dbReference type="ARBA" id="ARBA00039938"/>
    </source>
</evidence>
<dbReference type="GO" id="GO:0005737">
    <property type="term" value="C:cytoplasm"/>
    <property type="evidence" value="ECO:0007669"/>
    <property type="project" value="UniProtKB-SubCell"/>
</dbReference>
<dbReference type="Gene3D" id="1.20.58.1000">
    <property type="entry name" value="Metal-sensitive repressor, helix protomer"/>
    <property type="match status" value="1"/>
</dbReference>
<dbReference type="EMBL" id="AWXZ01000012">
    <property type="protein sequence ID" value="ESR26967.1"/>
    <property type="molecule type" value="Genomic_DNA"/>
</dbReference>
<comment type="subcellular location">
    <subcellularLocation>
        <location evidence="1">Cytoplasm</location>
    </subcellularLocation>
</comment>
<dbReference type="InterPro" id="IPR003735">
    <property type="entry name" value="Metal_Tscrpt_repr"/>
</dbReference>
<dbReference type="OrthoDB" id="9806052at2"/>
<dbReference type="CDD" id="cd10151">
    <property type="entry name" value="TthCsoR-like_DUF156"/>
    <property type="match status" value="1"/>
</dbReference>
<evidence type="ECO:0000313" key="9">
    <source>
        <dbReference type="Proteomes" id="UP000017819"/>
    </source>
</evidence>
<comment type="subunit">
    <text evidence="3">Homodimer.</text>
</comment>
<dbReference type="AlphaFoldDB" id="V4R4U8"/>
<dbReference type="PATRIC" id="fig|631454.5.peg.385"/>
<gene>
    <name evidence="8" type="ORF">N177_0393</name>
</gene>
<comment type="caution">
    <text evidence="8">The sequence shown here is derived from an EMBL/GenBank/DDBJ whole genome shotgun (WGS) entry which is preliminary data.</text>
</comment>
<dbReference type="Pfam" id="PF02583">
    <property type="entry name" value="Trns_repr_metal"/>
    <property type="match status" value="1"/>
</dbReference>
<dbReference type="STRING" id="631454.N177_0393"/>
<dbReference type="PANTHER" id="PTHR33677">
    <property type="entry name" value="TRANSCRIPTIONAL REPRESSOR FRMR-RELATED"/>
    <property type="match status" value="1"/>
</dbReference>
<dbReference type="InterPro" id="IPR038390">
    <property type="entry name" value="Metal_Tscrpt_repr_sf"/>
</dbReference>
<evidence type="ECO:0000313" key="8">
    <source>
        <dbReference type="EMBL" id="ESR26967.1"/>
    </source>
</evidence>
<dbReference type="PANTHER" id="PTHR33677:SF4">
    <property type="entry name" value="COPPER-SENSING TRANSCRIPTIONAL REPRESSOR CSOR"/>
    <property type="match status" value="1"/>
</dbReference>
<evidence type="ECO:0000256" key="3">
    <source>
        <dbReference type="ARBA" id="ARBA00011738"/>
    </source>
</evidence>
<dbReference type="GO" id="GO:0003677">
    <property type="term" value="F:DNA binding"/>
    <property type="evidence" value="ECO:0007669"/>
    <property type="project" value="InterPro"/>
</dbReference>
<accession>V4R4U8</accession>
<keyword evidence="5" id="KW-0479">Metal-binding</keyword>
<evidence type="ECO:0000256" key="2">
    <source>
        <dbReference type="ARBA" id="ARBA00005260"/>
    </source>
</evidence>
<dbReference type="GO" id="GO:0045892">
    <property type="term" value="P:negative regulation of DNA-templated transcription"/>
    <property type="evidence" value="ECO:0007669"/>
    <property type="project" value="UniProtKB-ARBA"/>
</dbReference>
<comment type="similarity">
    <text evidence="2">Belongs to the FrmR/RcnR family.</text>
</comment>
<evidence type="ECO:0000256" key="7">
    <source>
        <dbReference type="ARBA" id="ARBA00041544"/>
    </source>
</evidence>
<keyword evidence="4" id="KW-0963">Cytoplasm</keyword>
<proteinExistence type="inferred from homology"/>